<dbReference type="PANTHER" id="PTHR11267">
    <property type="entry name" value="T-BOX PROTEIN-RELATED"/>
    <property type="match status" value="1"/>
</dbReference>
<dbReference type="GO" id="GO:0000785">
    <property type="term" value="C:chromatin"/>
    <property type="evidence" value="ECO:0007669"/>
    <property type="project" value="TreeGrafter"/>
</dbReference>
<sequence length="1051" mass="119709">MHRYLPRLHLVPAEKATEIIQLNGPDVRTFTFPQTEFFAVTAYQNIQITQLKIDYNPFAKGFREDGLSSRLQRDVKQNGSSEREGNSVTSSPTNHRHPPEGNIFDPLQRELDPPPSGICDPDLEKESLSPYHEFLHFAETDAHAGDDRGLKEEASESPISSPCQKMLHVTSQLTLKGGLNVSVKEEPLDNYEYEPLICMEGVNVKEEETNYTAEEYSNSDGSILRQQLQKYSEIDKMDIEFHKEQQINHTHLDINLDLEDVDGMLFVSFVSKEALDIHSFDRAEEKELQNTLNNSLTTCNPCTDSDGQRIQQLEKELLEDLKSFKYKQVIHPSLQEVGLKLNFVDPTMSIDLKYLGVQLPLSYSEEYASWKNEGTDSNSADAGLHFISRTGKTNDITKIKGWRGKFHNSSKNEGIILEGLLKNRSAFCSDKLDEYLENEGKLMETSIGFSPSTSSSPVVYQLPTKSTSYSKQITVRQVQQQQGSRLSTLSKTQLKLLDLEDCALWDGKPRTYITEERAELSLTILLTAQASLKNKPIHKIIKKKAPPCNNDFCRLGCICSSLAVEKRQPTHCRKPDCMFGCTCLKRKVVLVKHKKIQEKPLHGKHKLYRERNQEQQTDVIAKDEQEKMKLKDKKKKKKVEYTICDTEPEKPVKNFPLWVKKDGEMDPEPIYIPTPSDVEATKTAMSPIPEIMSTDDKPTATEVNSEANGVKPLRVYTPRPNPVIREEDKDPVYLYFESMMTCARVRIYERKVREKGQREKCLWNCEKRIEKEHDAEPQPLKIEKDKDPGEKSWWFSGRAGDQFASYVHHITPDGKNKLIEIISDCNWEEDRNEILNILSQHIKNKIPKSVKVGHFLIELESESKTWDEKHTPIYSSRVKITMSPCQNKTETLPVAVESPNAGLSPCKKTEKITLTPEKSQEQRKKGLPFYARFSSVGKLIAHTCKYGLNSSDLIQVNGKNSPQAKLLLGQMGALHPASHLAAYLTAQRHIAPRPLLDGMTYQLTSLNTLAVFNLLDSQEFTKALCQIKSRVLQVLQVCLVEQSIVWEHDLF</sequence>
<keyword evidence="3" id="KW-0804">Transcription</keyword>
<dbReference type="InterPro" id="IPR001699">
    <property type="entry name" value="TF_T-box"/>
</dbReference>
<dbReference type="InterPro" id="IPR008967">
    <property type="entry name" value="p53-like_TF_DNA-bd_sf"/>
</dbReference>
<dbReference type="InterPro" id="IPR036960">
    <property type="entry name" value="T-box_sf"/>
</dbReference>
<evidence type="ECO:0000256" key="1">
    <source>
        <dbReference type="ARBA" id="ARBA00023015"/>
    </source>
</evidence>
<reference evidence="8 9" key="1">
    <citation type="journal article" date="2024" name="Proc. Natl. Acad. Sci. U.S.A.">
        <title>The genetic regulatory architecture and epigenomic basis for age-related changes in rattlesnake venom.</title>
        <authorList>
            <person name="Hogan M.P."/>
            <person name="Holding M.L."/>
            <person name="Nystrom G.S."/>
            <person name="Colston T.J."/>
            <person name="Bartlett D.A."/>
            <person name="Mason A.J."/>
            <person name="Ellsworth S.A."/>
            <person name="Rautsaw R.M."/>
            <person name="Lawrence K.C."/>
            <person name="Strickland J.L."/>
            <person name="He B."/>
            <person name="Fraser P."/>
            <person name="Margres M.J."/>
            <person name="Gilbert D.M."/>
            <person name="Gibbs H.L."/>
            <person name="Parkinson C.L."/>
            <person name="Rokyta D.R."/>
        </authorList>
    </citation>
    <scope>NUCLEOTIDE SEQUENCE [LARGE SCALE GENOMIC DNA]</scope>
    <source>
        <strain evidence="8">DRR0105</strain>
    </source>
</reference>
<dbReference type="Pfam" id="PF00907">
    <property type="entry name" value="T-box"/>
    <property type="match status" value="1"/>
</dbReference>
<accession>A0AAW1C5G8</accession>
<evidence type="ECO:0000313" key="8">
    <source>
        <dbReference type="EMBL" id="KAK9409724.1"/>
    </source>
</evidence>
<gene>
    <name evidence="8" type="ORF">NXF25_000899</name>
</gene>
<keyword evidence="9" id="KW-1185">Reference proteome</keyword>
<evidence type="ECO:0000256" key="3">
    <source>
        <dbReference type="ARBA" id="ARBA00023163"/>
    </source>
</evidence>
<dbReference type="SUPFAM" id="SSF49417">
    <property type="entry name" value="p53-like transcription factors"/>
    <property type="match status" value="1"/>
</dbReference>
<dbReference type="GO" id="GO:0000981">
    <property type="term" value="F:DNA-binding transcription factor activity, RNA polymerase II-specific"/>
    <property type="evidence" value="ECO:0007669"/>
    <property type="project" value="TreeGrafter"/>
</dbReference>
<dbReference type="PRINTS" id="PR00937">
    <property type="entry name" value="TBOX"/>
</dbReference>
<dbReference type="PANTHER" id="PTHR11267:SF32">
    <property type="entry name" value="MAX GENE-ASSOCIATED PROTEIN"/>
    <property type="match status" value="1"/>
</dbReference>
<evidence type="ECO:0000256" key="2">
    <source>
        <dbReference type="ARBA" id="ARBA00023125"/>
    </source>
</evidence>
<keyword evidence="2 5" id="KW-0238">DNA-binding</keyword>
<comment type="caution">
    <text evidence="5">Lacks conserved residue(s) required for the propagation of feature annotation.</text>
</comment>
<dbReference type="GO" id="GO:0045893">
    <property type="term" value="P:positive regulation of DNA-templated transcription"/>
    <property type="evidence" value="ECO:0007669"/>
    <property type="project" value="InterPro"/>
</dbReference>
<keyword evidence="1" id="KW-0805">Transcription regulation</keyword>
<feature type="domain" description="T-box" evidence="7">
    <location>
        <begin position="1"/>
        <end position="64"/>
    </location>
</feature>
<comment type="caution">
    <text evidence="8">The sequence shown here is derived from an EMBL/GenBank/DDBJ whole genome shotgun (WGS) entry which is preliminary data.</text>
</comment>
<feature type="compositionally biased region" description="Basic and acidic residues" evidence="6">
    <location>
        <begin position="69"/>
        <end position="85"/>
    </location>
</feature>
<protein>
    <submittedName>
        <fullName evidence="8">MAX gene-associated protein</fullName>
    </submittedName>
</protein>
<dbReference type="GO" id="GO:0000978">
    <property type="term" value="F:RNA polymerase II cis-regulatory region sequence-specific DNA binding"/>
    <property type="evidence" value="ECO:0007669"/>
    <property type="project" value="InterPro"/>
</dbReference>
<dbReference type="EMBL" id="JAOTOJ010000001">
    <property type="protein sequence ID" value="KAK9409724.1"/>
    <property type="molecule type" value="Genomic_DNA"/>
</dbReference>
<dbReference type="GO" id="GO:0001708">
    <property type="term" value="P:cell fate specification"/>
    <property type="evidence" value="ECO:0007669"/>
    <property type="project" value="TreeGrafter"/>
</dbReference>
<dbReference type="InterPro" id="IPR032060">
    <property type="entry name" value="MGA_dom"/>
</dbReference>
<dbReference type="Gene3D" id="2.60.40.820">
    <property type="entry name" value="Transcription factor, T-box"/>
    <property type="match status" value="1"/>
</dbReference>
<dbReference type="InterPro" id="IPR046360">
    <property type="entry name" value="T-box_DNA-bd"/>
</dbReference>
<evidence type="ECO:0000256" key="6">
    <source>
        <dbReference type="SAM" id="MobiDB-lite"/>
    </source>
</evidence>
<dbReference type="Pfam" id="PF16059">
    <property type="entry name" value="MGA_dom"/>
    <property type="match status" value="1"/>
</dbReference>
<feature type="region of interest" description="Disordered" evidence="6">
    <location>
        <begin position="69"/>
        <end position="124"/>
    </location>
</feature>
<organism evidence="8 9">
    <name type="scientific">Crotalus adamanteus</name>
    <name type="common">Eastern diamondback rattlesnake</name>
    <dbReference type="NCBI Taxonomy" id="8729"/>
    <lineage>
        <taxon>Eukaryota</taxon>
        <taxon>Metazoa</taxon>
        <taxon>Chordata</taxon>
        <taxon>Craniata</taxon>
        <taxon>Vertebrata</taxon>
        <taxon>Euteleostomi</taxon>
        <taxon>Lepidosauria</taxon>
        <taxon>Squamata</taxon>
        <taxon>Bifurcata</taxon>
        <taxon>Unidentata</taxon>
        <taxon>Episquamata</taxon>
        <taxon>Toxicofera</taxon>
        <taxon>Serpentes</taxon>
        <taxon>Colubroidea</taxon>
        <taxon>Viperidae</taxon>
        <taxon>Crotalinae</taxon>
        <taxon>Crotalus</taxon>
    </lineage>
</organism>
<evidence type="ECO:0000256" key="4">
    <source>
        <dbReference type="ARBA" id="ARBA00023242"/>
    </source>
</evidence>
<dbReference type="PROSITE" id="PS50252">
    <property type="entry name" value="TBOX_3"/>
    <property type="match status" value="1"/>
</dbReference>
<dbReference type="Proteomes" id="UP001474421">
    <property type="component" value="Unassembled WGS sequence"/>
</dbReference>
<evidence type="ECO:0000256" key="5">
    <source>
        <dbReference type="PROSITE-ProRule" id="PRU00201"/>
    </source>
</evidence>
<name>A0AAW1C5G8_CROAD</name>
<dbReference type="GO" id="GO:0071339">
    <property type="term" value="C:MLL1 complex"/>
    <property type="evidence" value="ECO:0007669"/>
    <property type="project" value="TreeGrafter"/>
</dbReference>
<evidence type="ECO:0000259" key="7">
    <source>
        <dbReference type="PROSITE" id="PS50252"/>
    </source>
</evidence>
<dbReference type="AlphaFoldDB" id="A0AAW1C5G8"/>
<proteinExistence type="predicted"/>
<keyword evidence="4 5" id="KW-0539">Nucleus</keyword>
<comment type="subcellular location">
    <subcellularLocation>
        <location evidence="5">Nucleus</location>
    </subcellularLocation>
</comment>
<evidence type="ECO:0000313" key="9">
    <source>
        <dbReference type="Proteomes" id="UP001474421"/>
    </source>
</evidence>